<gene>
    <name evidence="6" type="ORF">FGL86_09235</name>
</gene>
<dbReference type="InterPro" id="IPR004843">
    <property type="entry name" value="Calcineurin-like_PHP"/>
</dbReference>
<protein>
    <submittedName>
        <fullName evidence="6">Phosphodiesterase</fullName>
    </submittedName>
</protein>
<evidence type="ECO:0000256" key="2">
    <source>
        <dbReference type="ARBA" id="ARBA00022801"/>
    </source>
</evidence>
<dbReference type="PANTHER" id="PTHR42988">
    <property type="entry name" value="PHOSPHOHYDROLASE"/>
    <property type="match status" value="1"/>
</dbReference>
<dbReference type="InterPro" id="IPR050884">
    <property type="entry name" value="CNP_phosphodiesterase-III"/>
</dbReference>
<dbReference type="GO" id="GO:0046872">
    <property type="term" value="F:metal ion binding"/>
    <property type="evidence" value="ECO:0007669"/>
    <property type="project" value="UniProtKB-KW"/>
</dbReference>
<dbReference type="CDD" id="cd07402">
    <property type="entry name" value="MPP_GpdQ"/>
    <property type="match status" value="1"/>
</dbReference>
<feature type="domain" description="Calcineurin-like phosphoesterase" evidence="5">
    <location>
        <begin position="3"/>
        <end position="184"/>
    </location>
</feature>
<dbReference type="Gene3D" id="3.60.21.10">
    <property type="match status" value="1"/>
</dbReference>
<dbReference type="EMBL" id="CP042382">
    <property type="protein sequence ID" value="QEA39237.1"/>
    <property type="molecule type" value="Genomic_DNA"/>
</dbReference>
<dbReference type="Pfam" id="PF00149">
    <property type="entry name" value="Metallophos"/>
    <property type="match status" value="1"/>
</dbReference>
<dbReference type="InterPro" id="IPR029052">
    <property type="entry name" value="Metallo-depent_PP-like"/>
</dbReference>
<keyword evidence="7" id="KW-1185">Reference proteome</keyword>
<dbReference type="SUPFAM" id="SSF56300">
    <property type="entry name" value="Metallo-dependent phosphatases"/>
    <property type="match status" value="1"/>
</dbReference>
<proteinExistence type="inferred from homology"/>
<evidence type="ECO:0000259" key="5">
    <source>
        <dbReference type="Pfam" id="PF00149"/>
    </source>
</evidence>
<comment type="similarity">
    <text evidence="4">Belongs to the cyclic nucleotide phosphodiesterase class-III family.</text>
</comment>
<dbReference type="Proteomes" id="UP000321272">
    <property type="component" value="Chromosome"/>
</dbReference>
<keyword evidence="1" id="KW-0479">Metal-binding</keyword>
<dbReference type="RefSeq" id="WP_147184289.1">
    <property type="nucleotide sequence ID" value="NZ_CP042382.1"/>
</dbReference>
<reference evidence="6 7" key="1">
    <citation type="submission" date="2019-06" db="EMBL/GenBank/DDBJ databases">
        <title>Genome analyses of bacteria isolated from kimchi.</title>
        <authorList>
            <person name="Lee S."/>
            <person name="Ahn S."/>
            <person name="Roh S."/>
        </authorList>
    </citation>
    <scope>NUCLEOTIDE SEQUENCE [LARGE SCALE GENOMIC DNA]</scope>
    <source>
        <strain evidence="6 7">CBA4606</strain>
    </source>
</reference>
<organism evidence="6 7">
    <name type="scientific">Pistricoccus aurantiacus</name>
    <dbReference type="NCBI Taxonomy" id="1883414"/>
    <lineage>
        <taxon>Bacteria</taxon>
        <taxon>Pseudomonadati</taxon>
        <taxon>Pseudomonadota</taxon>
        <taxon>Gammaproteobacteria</taxon>
        <taxon>Oceanospirillales</taxon>
        <taxon>Halomonadaceae</taxon>
        <taxon>Pistricoccus</taxon>
    </lineage>
</organism>
<dbReference type="KEGG" id="paur:FGL86_09235"/>
<dbReference type="GO" id="GO:0004112">
    <property type="term" value="F:cyclic-nucleotide phosphodiesterase activity"/>
    <property type="evidence" value="ECO:0007669"/>
    <property type="project" value="InterPro"/>
</dbReference>
<dbReference type="AlphaFoldDB" id="A0A5B8STA4"/>
<dbReference type="InterPro" id="IPR026575">
    <property type="entry name" value="GpdQ/CpdA-like"/>
</dbReference>
<dbReference type="OrthoDB" id="9784378at2"/>
<name>A0A5B8STA4_9GAMM</name>
<dbReference type="PANTHER" id="PTHR42988:SF2">
    <property type="entry name" value="CYCLIC NUCLEOTIDE PHOSPHODIESTERASE CBUA0032-RELATED"/>
    <property type="match status" value="1"/>
</dbReference>
<sequence>MARLIQITDSHLQADPKARCRTGHPLSRFEQVLEYARRQQPDAVILTGDIGENGSPGAYRLAVERLDQLTCPWYWLAGNHDDPEVMARYRSVVDEIELDRWRLLMLNTQVFGEPFGKLGEAQLERLAVRLRQDERPTWLVMHHPPVTIGSAWMDAIGLQDRQALWQCLERFPQVRGILCGHIHQAFTQTVVCGGGKIAVHGCPATSDQFLPRSDAFAVDEQAMPGYRVVELEDAGFTTWVERVETQKKQ</sequence>
<evidence type="ECO:0000256" key="3">
    <source>
        <dbReference type="ARBA" id="ARBA00023004"/>
    </source>
</evidence>
<evidence type="ECO:0000313" key="6">
    <source>
        <dbReference type="EMBL" id="QEA39237.1"/>
    </source>
</evidence>
<keyword evidence="2" id="KW-0378">Hydrolase</keyword>
<accession>A0A5B8STA4</accession>
<evidence type="ECO:0000313" key="7">
    <source>
        <dbReference type="Proteomes" id="UP000321272"/>
    </source>
</evidence>
<keyword evidence="3" id="KW-0408">Iron</keyword>
<evidence type="ECO:0000256" key="4">
    <source>
        <dbReference type="ARBA" id="ARBA00025742"/>
    </source>
</evidence>
<evidence type="ECO:0000256" key="1">
    <source>
        <dbReference type="ARBA" id="ARBA00022723"/>
    </source>
</evidence>